<evidence type="ECO:0000256" key="1">
    <source>
        <dbReference type="SAM" id="MobiDB-lite"/>
    </source>
</evidence>
<protein>
    <recommendedName>
        <fullName evidence="4">Transposase IS30-like HTH domain-containing protein</fullName>
    </recommendedName>
</protein>
<evidence type="ECO:0000313" key="3">
    <source>
        <dbReference type="Proteomes" id="UP000317909"/>
    </source>
</evidence>
<feature type="compositionally biased region" description="Basic residues" evidence="1">
    <location>
        <begin position="361"/>
        <end position="375"/>
    </location>
</feature>
<dbReference type="AlphaFoldDB" id="A0A517TR96"/>
<organism evidence="2 3">
    <name type="scientific">Lacipirellula limnantheis</name>
    <dbReference type="NCBI Taxonomy" id="2528024"/>
    <lineage>
        <taxon>Bacteria</taxon>
        <taxon>Pseudomonadati</taxon>
        <taxon>Planctomycetota</taxon>
        <taxon>Planctomycetia</taxon>
        <taxon>Pirellulales</taxon>
        <taxon>Lacipirellulaceae</taxon>
        <taxon>Lacipirellula</taxon>
    </lineage>
</organism>
<feature type="compositionally biased region" description="Polar residues" evidence="1">
    <location>
        <begin position="242"/>
        <end position="252"/>
    </location>
</feature>
<dbReference type="RefSeq" id="WP_145429833.1">
    <property type="nucleotide sequence ID" value="NZ_CP036339.1"/>
</dbReference>
<dbReference type="KEGG" id="llh:I41_00440"/>
<evidence type="ECO:0008006" key="4">
    <source>
        <dbReference type="Google" id="ProtNLM"/>
    </source>
</evidence>
<reference evidence="2 3" key="1">
    <citation type="submission" date="2019-02" db="EMBL/GenBank/DDBJ databases">
        <title>Deep-cultivation of Planctomycetes and their phenomic and genomic characterization uncovers novel biology.</title>
        <authorList>
            <person name="Wiegand S."/>
            <person name="Jogler M."/>
            <person name="Boedeker C."/>
            <person name="Pinto D."/>
            <person name="Vollmers J."/>
            <person name="Rivas-Marin E."/>
            <person name="Kohn T."/>
            <person name="Peeters S.H."/>
            <person name="Heuer A."/>
            <person name="Rast P."/>
            <person name="Oberbeckmann S."/>
            <person name="Bunk B."/>
            <person name="Jeske O."/>
            <person name="Meyerdierks A."/>
            <person name="Storesund J.E."/>
            <person name="Kallscheuer N."/>
            <person name="Luecker S."/>
            <person name="Lage O.M."/>
            <person name="Pohl T."/>
            <person name="Merkel B.J."/>
            <person name="Hornburger P."/>
            <person name="Mueller R.-W."/>
            <person name="Bruemmer F."/>
            <person name="Labrenz M."/>
            <person name="Spormann A.M."/>
            <person name="Op den Camp H."/>
            <person name="Overmann J."/>
            <person name="Amann R."/>
            <person name="Jetten M.S.M."/>
            <person name="Mascher T."/>
            <person name="Medema M.H."/>
            <person name="Devos D.P."/>
            <person name="Kaster A.-K."/>
            <person name="Ovreas L."/>
            <person name="Rohde M."/>
            <person name="Galperin M.Y."/>
            <person name="Jogler C."/>
        </authorList>
    </citation>
    <scope>NUCLEOTIDE SEQUENCE [LARGE SCALE GENOMIC DNA]</scope>
    <source>
        <strain evidence="2 3">I41</strain>
    </source>
</reference>
<evidence type="ECO:0000313" key="2">
    <source>
        <dbReference type="EMBL" id="QDT70891.1"/>
    </source>
</evidence>
<feature type="region of interest" description="Disordered" evidence="1">
    <location>
        <begin position="222"/>
        <end position="291"/>
    </location>
</feature>
<dbReference type="Proteomes" id="UP000317909">
    <property type="component" value="Chromosome"/>
</dbReference>
<sequence length="375" mass="42555">MILENHIRGRRRVLDDAKKARLCELIDQESYTVEQAAESLDVSLRTVQRERRYDQDFDHEVRLALQQSPDPLKLMEHAARSHWRAAAWLLERTKPEEFARKPVNMTSLKLVATAFRYIQEAALETVPAECREALYRHTQAAIEQSFDCCFPMRGKWGEPKIKQLPFATPLADVQSSKFWGEPVGVLHDYDEEGNIVFPPPVDPAEVAARQARVAELKQRLAERRRQEALGPRPAAGILSPKTAETTEFNATKSAAAERDDATEIPFPAEPTADDILSPKTPETTTSAATASSPVDGNLELVIALVERTIDDECPETWHDTEELDHPDAQDPDIRLRLLSERLERHRRKERRQARAADKKAKAARKRAQAQRRRAA</sequence>
<feature type="region of interest" description="Disordered" evidence="1">
    <location>
        <begin position="315"/>
        <end position="375"/>
    </location>
</feature>
<proteinExistence type="predicted"/>
<dbReference type="OrthoDB" id="285738at2"/>
<feature type="compositionally biased region" description="Basic and acidic residues" evidence="1">
    <location>
        <begin position="315"/>
        <end position="343"/>
    </location>
</feature>
<accession>A0A517TR96</accession>
<gene>
    <name evidence="2" type="ORF">I41_00440</name>
</gene>
<keyword evidence="3" id="KW-1185">Reference proteome</keyword>
<dbReference type="EMBL" id="CP036339">
    <property type="protein sequence ID" value="QDT70891.1"/>
    <property type="molecule type" value="Genomic_DNA"/>
</dbReference>
<name>A0A517TR96_9BACT</name>